<proteinExistence type="predicted"/>
<gene>
    <name evidence="4" type="ORF">GCM10022236_04150</name>
</gene>
<sequence>MIEKVRIRGYRKFRDLTFEPHARFNILVGDNESGKSTLLEAIGLALTGRVNGRPATEEFNPFWFNRDDVASFFEARGRGQQAAPPVIDIEVFLADRDEFARHLLGAHNSDLPTRECAGVRLRIEPNPEYAAEIEAHLASETAIIPVEYYRVDWRSFSDMVLTARPKELTTAIIDSRTIRSSNGVDYHLRQILNDHLKTEAKAQVSLAFRKVKEQMTNEHLKAVNDEMKELGGALDDKLISLAMDQSSRGSWDSSVVPHVSELPFAMAGQGQQAAIKIALAMSREADRARVAMVEEPENHLSHTSLNVLLRRIEDLAGDEQQLLVTTHSSYVLNRLGLDGLRLVSGGTVAKFGGLTEDTVNYFKKLPGYDTLRMVLTDKFVLVEGPSDEMLFERFYKDTTGHRPIEDGVDVFSMRGLSLARCLEVAQLVDKHCAVLRDNDGKQPAELVTELGDLVDGTRRKVFIGEPTLGTTLEPQILTANPNDTKMRRILGVTDRADLETWMTNAKTEAALRIAESAETLTPPLYFKEAIEFIRG</sequence>
<reference evidence="5" key="1">
    <citation type="journal article" date="2019" name="Int. J. Syst. Evol. Microbiol.">
        <title>The Global Catalogue of Microorganisms (GCM) 10K type strain sequencing project: providing services to taxonomists for standard genome sequencing and annotation.</title>
        <authorList>
            <consortium name="The Broad Institute Genomics Platform"/>
            <consortium name="The Broad Institute Genome Sequencing Center for Infectious Disease"/>
            <person name="Wu L."/>
            <person name="Ma J."/>
        </authorList>
    </citation>
    <scope>NUCLEOTIDE SEQUENCE [LARGE SCALE GENOMIC DNA]</scope>
    <source>
        <strain evidence="5">JCM 16929</strain>
    </source>
</reference>
<feature type="domain" description="Rad50/SbcC-type AAA" evidence="2">
    <location>
        <begin position="4"/>
        <end position="235"/>
    </location>
</feature>
<evidence type="ECO:0000313" key="4">
    <source>
        <dbReference type="EMBL" id="GAA3605445.1"/>
    </source>
</evidence>
<dbReference type="InterPro" id="IPR034139">
    <property type="entry name" value="TOPRIM_OLD"/>
</dbReference>
<accession>A0ABP6ZDV4</accession>
<organism evidence="4 5">
    <name type="scientific">Microlunatus ginsengisoli</name>
    <dbReference type="NCBI Taxonomy" id="363863"/>
    <lineage>
        <taxon>Bacteria</taxon>
        <taxon>Bacillati</taxon>
        <taxon>Actinomycetota</taxon>
        <taxon>Actinomycetes</taxon>
        <taxon>Propionibacteriales</taxon>
        <taxon>Propionibacteriaceae</taxon>
        <taxon>Microlunatus</taxon>
    </lineage>
</organism>
<dbReference type="PANTHER" id="PTHR43581">
    <property type="entry name" value="ATP/GTP PHOSPHATASE"/>
    <property type="match status" value="1"/>
</dbReference>
<feature type="domain" description="ATPase AAA-type core" evidence="1">
    <location>
        <begin position="262"/>
        <end position="333"/>
    </location>
</feature>
<protein>
    <submittedName>
        <fullName evidence="4">AAA family ATPase</fullName>
    </submittedName>
</protein>
<dbReference type="Proteomes" id="UP001501490">
    <property type="component" value="Unassembled WGS sequence"/>
</dbReference>
<dbReference type="RefSeq" id="WP_344801422.1">
    <property type="nucleotide sequence ID" value="NZ_BAABAB010000004.1"/>
</dbReference>
<comment type="caution">
    <text evidence="4">The sequence shown here is derived from an EMBL/GenBank/DDBJ whole genome shotgun (WGS) entry which is preliminary data.</text>
</comment>
<name>A0ABP6ZDV4_9ACTN</name>
<dbReference type="InterPro" id="IPR027417">
    <property type="entry name" value="P-loop_NTPase"/>
</dbReference>
<dbReference type="InterPro" id="IPR038729">
    <property type="entry name" value="Rad50/SbcC_AAA"/>
</dbReference>
<evidence type="ECO:0000313" key="5">
    <source>
        <dbReference type="Proteomes" id="UP001501490"/>
    </source>
</evidence>
<dbReference type="InterPro" id="IPR051396">
    <property type="entry name" value="Bact_Antivir_Def_Nuclease"/>
</dbReference>
<evidence type="ECO:0000259" key="3">
    <source>
        <dbReference type="Pfam" id="PF20469"/>
    </source>
</evidence>
<evidence type="ECO:0000259" key="1">
    <source>
        <dbReference type="Pfam" id="PF13304"/>
    </source>
</evidence>
<dbReference type="EMBL" id="BAABAB010000004">
    <property type="protein sequence ID" value="GAA3605445.1"/>
    <property type="molecule type" value="Genomic_DNA"/>
</dbReference>
<dbReference type="CDD" id="cd01026">
    <property type="entry name" value="TOPRIM_OLD"/>
    <property type="match status" value="1"/>
</dbReference>
<dbReference type="Gene3D" id="3.40.50.300">
    <property type="entry name" value="P-loop containing nucleotide triphosphate hydrolases"/>
    <property type="match status" value="2"/>
</dbReference>
<dbReference type="Pfam" id="PF20469">
    <property type="entry name" value="OLD-like_TOPRIM"/>
    <property type="match status" value="1"/>
</dbReference>
<evidence type="ECO:0000259" key="2">
    <source>
        <dbReference type="Pfam" id="PF13476"/>
    </source>
</evidence>
<dbReference type="InterPro" id="IPR003959">
    <property type="entry name" value="ATPase_AAA_core"/>
</dbReference>
<feature type="domain" description="OLD protein-like TOPRIM" evidence="3">
    <location>
        <begin position="377"/>
        <end position="439"/>
    </location>
</feature>
<keyword evidence="5" id="KW-1185">Reference proteome</keyword>
<dbReference type="Pfam" id="PF13476">
    <property type="entry name" value="AAA_23"/>
    <property type="match status" value="1"/>
</dbReference>
<dbReference type="SUPFAM" id="SSF52540">
    <property type="entry name" value="P-loop containing nucleoside triphosphate hydrolases"/>
    <property type="match status" value="1"/>
</dbReference>
<dbReference type="Pfam" id="PF13304">
    <property type="entry name" value="AAA_21"/>
    <property type="match status" value="1"/>
</dbReference>
<dbReference type="PANTHER" id="PTHR43581:SF4">
    <property type="entry name" value="ATP_GTP PHOSPHATASE"/>
    <property type="match status" value="1"/>
</dbReference>